<evidence type="ECO:0000256" key="2">
    <source>
        <dbReference type="SAM" id="Coils"/>
    </source>
</evidence>
<feature type="domain" description="Tf2-1-like SH3-like" evidence="5">
    <location>
        <begin position="156"/>
        <end position="187"/>
    </location>
</feature>
<feature type="compositionally biased region" description="Basic and acidic residues" evidence="3">
    <location>
        <begin position="275"/>
        <end position="291"/>
    </location>
</feature>
<comment type="similarity">
    <text evidence="1">Belongs to the remorin family.</text>
</comment>
<dbReference type="PANTHER" id="PTHR31471:SF51">
    <property type="entry name" value="REMORIN FAMILY PROTEIN"/>
    <property type="match status" value="1"/>
</dbReference>
<dbReference type="PaxDb" id="4097-A0A1S3YKC1"/>
<name>A0A1S3YKC1_TOBAC</name>
<organism evidence="6">
    <name type="scientific">Nicotiana tabacum</name>
    <name type="common">Common tobacco</name>
    <dbReference type="NCBI Taxonomy" id="4097"/>
    <lineage>
        <taxon>Eukaryota</taxon>
        <taxon>Viridiplantae</taxon>
        <taxon>Streptophyta</taxon>
        <taxon>Embryophyta</taxon>
        <taxon>Tracheophyta</taxon>
        <taxon>Spermatophyta</taxon>
        <taxon>Magnoliopsida</taxon>
        <taxon>eudicotyledons</taxon>
        <taxon>Gunneridae</taxon>
        <taxon>Pentapetalae</taxon>
        <taxon>asterids</taxon>
        <taxon>lamiids</taxon>
        <taxon>Solanales</taxon>
        <taxon>Solanaceae</taxon>
        <taxon>Nicotianoideae</taxon>
        <taxon>Nicotianeae</taxon>
        <taxon>Nicotiana</taxon>
    </lineage>
</organism>
<dbReference type="KEGG" id="nta:107777041"/>
<dbReference type="SUPFAM" id="SSF56672">
    <property type="entry name" value="DNA/RNA polymerases"/>
    <property type="match status" value="1"/>
</dbReference>
<evidence type="ECO:0000259" key="5">
    <source>
        <dbReference type="Pfam" id="PF24626"/>
    </source>
</evidence>
<dbReference type="Pfam" id="PF24626">
    <property type="entry name" value="SH3_Tf2-1"/>
    <property type="match status" value="1"/>
</dbReference>
<feature type="coiled-coil region" evidence="2">
    <location>
        <begin position="480"/>
        <end position="562"/>
    </location>
</feature>
<feature type="region of interest" description="Disordered" evidence="3">
    <location>
        <begin position="346"/>
        <end position="393"/>
    </location>
</feature>
<evidence type="ECO:0000313" key="6">
    <source>
        <dbReference type="RefSeq" id="XP_016452488.1"/>
    </source>
</evidence>
<dbReference type="InterPro" id="IPR005516">
    <property type="entry name" value="Remorin_C"/>
</dbReference>
<feature type="region of interest" description="Disordered" evidence="3">
    <location>
        <begin position="429"/>
        <end position="453"/>
    </location>
</feature>
<dbReference type="Pfam" id="PF03763">
    <property type="entry name" value="Remorin_C"/>
    <property type="match status" value="1"/>
</dbReference>
<dbReference type="OrthoDB" id="1879425at2759"/>
<reference evidence="6" key="1">
    <citation type="submission" date="2025-08" db="UniProtKB">
        <authorList>
            <consortium name="RefSeq"/>
        </authorList>
    </citation>
    <scope>IDENTIFICATION</scope>
</reference>
<evidence type="ECO:0000256" key="1">
    <source>
        <dbReference type="ARBA" id="ARBA00005711"/>
    </source>
</evidence>
<gene>
    <name evidence="6" type="primary">LOC107777041</name>
</gene>
<feature type="domain" description="Remorin C-terminal" evidence="4">
    <location>
        <begin position="469"/>
        <end position="571"/>
    </location>
</feature>
<feature type="region of interest" description="Disordered" evidence="3">
    <location>
        <begin position="275"/>
        <end position="306"/>
    </location>
</feature>
<evidence type="ECO:0000256" key="3">
    <source>
        <dbReference type="SAM" id="MobiDB-lite"/>
    </source>
</evidence>
<proteinExistence type="inferred from homology"/>
<dbReference type="InterPro" id="IPR043502">
    <property type="entry name" value="DNA/RNA_pol_sf"/>
</dbReference>
<evidence type="ECO:0000259" key="4">
    <source>
        <dbReference type="Pfam" id="PF03763"/>
    </source>
</evidence>
<sequence length="576" mass="64814">MDSGIQKLMSEYQLLFSEPTGLPPTKGPFDHIIPLATGSNSVNTRPYKYSSAHKDIIEKLIQEMLGQGIIQPSSSPYASPLVLLTPYEALYGQPPPIYLPYVFGDVVDKYVDRSLTMRELKLQLIKFHLARAQQRMISYANAHITDKNFQVGDWALQKVGPVTYKVAISDHIAIHPTFHVSLLKPCHKIPDAIHQPPVLELTNFYCPAPKAIIDRRMIKKGNKAVAQLNFFFSVLSLAAQYPISNWDTNFWRYRKARVSGSGEYSASVTLFKKSSGEEEKEGRSSNRDRRIPHQKTQTSKDTKRTVSWLERQFTRQTNRDHDSNNGVDYPTAVAVAAFVVKSIEDKSNREQRKTSGGADNPLSKIQSKAADITGRRQKSIDAKASKSSSKVQDKNVVIRTATVNKEPITNSVPSPKKNATTFADKNIDITTPKTPETMAPKLALPPTRQSTSQLEMAKGPITTKPGTGNSKADIWEKEEMKKIKERYEKLKKVIHDWETKKKKKAKRHLEQTEAQLDRRRAKARDSFYSDIGRIEHIAGGAKSQAEQNQENEELKVKEKANKIRSAGKIPATCPCY</sequence>
<keyword evidence="2" id="KW-0175">Coiled coil</keyword>
<dbReference type="Gene3D" id="3.10.10.10">
    <property type="entry name" value="HIV Type 1 Reverse Transcriptase, subunit A, domain 1"/>
    <property type="match status" value="1"/>
</dbReference>
<accession>A0A1S3YKC1</accession>
<dbReference type="InterPro" id="IPR056924">
    <property type="entry name" value="SH3_Tf2-1"/>
</dbReference>
<dbReference type="RefSeq" id="XP_016452488.1">
    <property type="nucleotide sequence ID" value="XM_016597002.1"/>
</dbReference>
<dbReference type="PANTHER" id="PTHR31471">
    <property type="entry name" value="OS02G0116800 PROTEIN"/>
    <property type="match status" value="1"/>
</dbReference>
<dbReference type="AlphaFoldDB" id="A0A1S3YKC1"/>
<protein>
    <submittedName>
        <fullName evidence="6">Uncharacterized protein</fullName>
    </submittedName>
</protein>